<dbReference type="RefSeq" id="WP_035233218.1">
    <property type="nucleotide sequence ID" value="NZ_ARXV01000008.1"/>
</dbReference>
<dbReference type="CDD" id="cd05327">
    <property type="entry name" value="retinol-DH_like_SDR_c_like"/>
    <property type="match status" value="1"/>
</dbReference>
<dbReference type="AlphaFoldDB" id="A0A095TQA2"/>
<dbReference type="PRINTS" id="PR00081">
    <property type="entry name" value="GDHRDH"/>
</dbReference>
<dbReference type="PANTHER" id="PTHR43157">
    <property type="entry name" value="PHOSPHATIDYLINOSITOL-GLYCAN BIOSYNTHESIS CLASS F PROTEIN-RELATED"/>
    <property type="match status" value="1"/>
</dbReference>
<dbReference type="Proteomes" id="UP000029444">
    <property type="component" value="Unassembled WGS sequence"/>
</dbReference>
<dbReference type="PRINTS" id="PR00080">
    <property type="entry name" value="SDRFAMILY"/>
</dbReference>
<dbReference type="InterPro" id="IPR036291">
    <property type="entry name" value="NAD(P)-bd_dom_sf"/>
</dbReference>
<dbReference type="PANTHER" id="PTHR43157:SF31">
    <property type="entry name" value="PHOSPHATIDYLINOSITOL-GLYCAN BIOSYNTHESIS CLASS F PROTEIN"/>
    <property type="match status" value="1"/>
</dbReference>
<accession>A0A095TQA2</accession>
<dbReference type="Pfam" id="PF00106">
    <property type="entry name" value="adh_short"/>
    <property type="match status" value="1"/>
</dbReference>
<dbReference type="Gene3D" id="3.40.50.720">
    <property type="entry name" value="NAD(P)-binding Rossmann-like Domain"/>
    <property type="match status" value="1"/>
</dbReference>
<dbReference type="EMBL" id="ARXV01000008">
    <property type="protein sequence ID" value="KGD64548.1"/>
    <property type="molecule type" value="Genomic_DNA"/>
</dbReference>
<dbReference type="STRING" id="1177154.Y5S_02303"/>
<comment type="caution">
    <text evidence="3">The sequence shown here is derived from an EMBL/GenBank/DDBJ whole genome shotgun (WGS) entry which is preliminary data.</text>
</comment>
<keyword evidence="4" id="KW-1185">Reference proteome</keyword>
<evidence type="ECO:0000256" key="2">
    <source>
        <dbReference type="RuleBase" id="RU000363"/>
    </source>
</evidence>
<dbReference type="GO" id="GO:0016491">
    <property type="term" value="F:oxidoreductase activity"/>
    <property type="evidence" value="ECO:0007669"/>
    <property type="project" value="UniProtKB-KW"/>
</dbReference>
<dbReference type="SUPFAM" id="SSF51735">
    <property type="entry name" value="NAD(P)-binding Rossmann-fold domains"/>
    <property type="match status" value="1"/>
</dbReference>
<dbReference type="PATRIC" id="fig|1177154.3.peg.2344"/>
<organism evidence="3 4">
    <name type="scientific">Alcanivorax nanhaiticus</name>
    <dbReference type="NCBI Taxonomy" id="1177154"/>
    <lineage>
        <taxon>Bacteria</taxon>
        <taxon>Pseudomonadati</taxon>
        <taxon>Pseudomonadota</taxon>
        <taxon>Gammaproteobacteria</taxon>
        <taxon>Oceanospirillales</taxon>
        <taxon>Alcanivoracaceae</taxon>
        <taxon>Alcanivorax</taxon>
    </lineage>
</organism>
<reference evidence="3 4" key="1">
    <citation type="submission" date="2012-09" db="EMBL/GenBank/DDBJ databases">
        <title>Genome Sequence of alkane-degrading Bacterium Alcanivorax sp. 19-m-6.</title>
        <authorList>
            <person name="Lai Q."/>
            <person name="Shao Z."/>
        </authorList>
    </citation>
    <scope>NUCLEOTIDE SEQUENCE [LARGE SCALE GENOMIC DNA]</scope>
    <source>
        <strain evidence="3 4">19-m-6</strain>
    </source>
</reference>
<evidence type="ECO:0000313" key="4">
    <source>
        <dbReference type="Proteomes" id="UP000029444"/>
    </source>
</evidence>
<evidence type="ECO:0000256" key="1">
    <source>
        <dbReference type="ARBA" id="ARBA00023002"/>
    </source>
</evidence>
<name>A0A095TQA2_9GAMM</name>
<keyword evidence="1" id="KW-0560">Oxidoreductase</keyword>
<sequence>MSKRVLITGGNSGIGLCTAEQLAGRGAEVILACRDKDKGQAAVARIKNAHPSAKVRLFSLDLSDLESVRNSAATIYQELGHIDVLINNAGVVPTQQQYTKDGYEMQFGVNYLGPVLFTHLMLPLLQKGENPRILHLASVAHWLGRINKKTWRGRRPYLVLDAYGQSKLANILFSNVLADRLAELGITSNALHPGGVDTPIFRYAPKAIMALIRPTLTTPEKAARLPVSLALDPQYEGVTGQYFANFKPAMRSPLARNSKLAETLYYDTMAELDMPAL</sequence>
<protein>
    <submittedName>
        <fullName evidence="3">Dehydrogenase/reductase</fullName>
    </submittedName>
</protein>
<dbReference type="InterPro" id="IPR002347">
    <property type="entry name" value="SDR_fam"/>
</dbReference>
<evidence type="ECO:0000313" key="3">
    <source>
        <dbReference type="EMBL" id="KGD64548.1"/>
    </source>
</evidence>
<gene>
    <name evidence="3" type="ORF">Y5S_02303</name>
</gene>
<proteinExistence type="inferred from homology"/>
<dbReference type="eggNOG" id="COG1028">
    <property type="taxonomic scope" value="Bacteria"/>
</dbReference>
<dbReference type="OrthoDB" id="109589at2"/>
<comment type="similarity">
    <text evidence="2">Belongs to the short-chain dehydrogenases/reductases (SDR) family.</text>
</comment>